<dbReference type="WBParaSite" id="HPLM_0000593701-mRNA-1">
    <property type="protein sequence ID" value="HPLM_0000593701-mRNA-1"/>
    <property type="gene ID" value="HPLM_0000593701"/>
</dbReference>
<organism evidence="5">
    <name type="scientific">Haemonchus placei</name>
    <name type="common">Barber's pole worm</name>
    <dbReference type="NCBI Taxonomy" id="6290"/>
    <lineage>
        <taxon>Eukaryota</taxon>
        <taxon>Metazoa</taxon>
        <taxon>Ecdysozoa</taxon>
        <taxon>Nematoda</taxon>
        <taxon>Chromadorea</taxon>
        <taxon>Rhabditida</taxon>
        <taxon>Rhabditina</taxon>
        <taxon>Rhabditomorpha</taxon>
        <taxon>Strongyloidea</taxon>
        <taxon>Trichostrongylidae</taxon>
        <taxon>Haemonchus</taxon>
    </lineage>
</organism>
<name>A0A158QL72_HAEPC</name>
<reference evidence="5" key="1">
    <citation type="submission" date="2016-04" db="UniProtKB">
        <authorList>
            <consortium name="WormBaseParasite"/>
        </authorList>
    </citation>
    <scope>IDENTIFICATION</scope>
</reference>
<proteinExistence type="predicted"/>
<evidence type="ECO:0000313" key="4">
    <source>
        <dbReference type="Proteomes" id="UP000268014"/>
    </source>
</evidence>
<dbReference type="Pfam" id="PF01757">
    <property type="entry name" value="Acyl_transf_3"/>
    <property type="match status" value="1"/>
</dbReference>
<gene>
    <name evidence="3" type="ORF">HPLM_LOCUS5929</name>
</gene>
<keyword evidence="1" id="KW-0472">Membrane</keyword>
<dbReference type="OrthoDB" id="207378at2759"/>
<feature type="transmembrane region" description="Helical" evidence="1">
    <location>
        <begin position="234"/>
        <end position="257"/>
    </location>
</feature>
<feature type="transmembrane region" description="Helical" evidence="1">
    <location>
        <begin position="80"/>
        <end position="102"/>
    </location>
</feature>
<protein>
    <submittedName>
        <fullName evidence="5">Acyl_transf_3 domain-containing protein</fullName>
    </submittedName>
</protein>
<reference evidence="3 4" key="2">
    <citation type="submission" date="2018-11" db="EMBL/GenBank/DDBJ databases">
        <authorList>
            <consortium name="Pathogen Informatics"/>
        </authorList>
    </citation>
    <scope>NUCLEOTIDE SEQUENCE [LARGE SCALE GENOMIC DNA]</scope>
    <source>
        <strain evidence="3 4">MHpl1</strain>
    </source>
</reference>
<evidence type="ECO:0000313" key="3">
    <source>
        <dbReference type="EMBL" id="VDO27486.1"/>
    </source>
</evidence>
<evidence type="ECO:0000313" key="5">
    <source>
        <dbReference type="WBParaSite" id="HPLM_0000593701-mRNA-1"/>
    </source>
</evidence>
<feature type="transmembrane region" description="Helical" evidence="1">
    <location>
        <begin position="48"/>
        <end position="68"/>
    </location>
</feature>
<evidence type="ECO:0000256" key="1">
    <source>
        <dbReference type="SAM" id="Phobius"/>
    </source>
</evidence>
<feature type="transmembrane region" description="Helical" evidence="1">
    <location>
        <begin position="379"/>
        <end position="398"/>
    </location>
</feature>
<dbReference type="PANTHER" id="PTHR11161:SF8">
    <property type="entry name" value="NOSE RESISTANT-TO-FLUOXETINE PROTEIN N-TERMINAL DOMAIN-CONTAINING PROTEIN"/>
    <property type="match status" value="1"/>
</dbReference>
<dbReference type="Proteomes" id="UP000268014">
    <property type="component" value="Unassembled WGS sequence"/>
</dbReference>
<feature type="transmembrane region" description="Helical" evidence="1">
    <location>
        <begin position="168"/>
        <end position="189"/>
    </location>
</feature>
<evidence type="ECO:0000259" key="2">
    <source>
        <dbReference type="Pfam" id="PF01757"/>
    </source>
</evidence>
<feature type="transmembrane region" description="Helical" evidence="1">
    <location>
        <begin position="418"/>
        <end position="438"/>
    </location>
</feature>
<dbReference type="InterPro" id="IPR052728">
    <property type="entry name" value="O2_lipid_transport_reg"/>
</dbReference>
<accession>A0A158QL72</accession>
<dbReference type="GO" id="GO:0016747">
    <property type="term" value="F:acyltransferase activity, transferring groups other than amino-acyl groups"/>
    <property type="evidence" value="ECO:0007669"/>
    <property type="project" value="InterPro"/>
</dbReference>
<feature type="transmembrane region" description="Helical" evidence="1">
    <location>
        <begin position="348"/>
        <end position="367"/>
    </location>
</feature>
<dbReference type="InterPro" id="IPR002656">
    <property type="entry name" value="Acyl_transf_3_dom"/>
</dbReference>
<dbReference type="EMBL" id="UZAF01016409">
    <property type="protein sequence ID" value="VDO27486.1"/>
    <property type="molecule type" value="Genomic_DNA"/>
</dbReference>
<keyword evidence="4" id="KW-1185">Reference proteome</keyword>
<dbReference type="OMA" id="PTQQIER"/>
<dbReference type="AlphaFoldDB" id="A0A158QL72"/>
<dbReference type="PANTHER" id="PTHR11161">
    <property type="entry name" value="O-ACYLTRANSFERASE"/>
    <property type="match status" value="1"/>
</dbReference>
<keyword evidence="1" id="KW-1133">Transmembrane helix</keyword>
<keyword evidence="1" id="KW-0812">Transmembrane</keyword>
<feature type="domain" description="Acyltransferase 3" evidence="2">
    <location>
        <begin position="82"/>
        <end position="436"/>
    </location>
</feature>
<feature type="transmembrane region" description="Helical" evidence="1">
    <location>
        <begin position="122"/>
        <end position="147"/>
    </location>
</feature>
<sequence>MSKLNRSVLGLVLAAFVPFQFFLPSNSFLAYHYTPPPLFTELLYQNRMMMAIRLLLTFSFYANANSLLDTREPKEGTIRSLASIRFISMTWVAAGHSLLPYVSSDALLPVLSLWNPLLATTFTNAFLSVDTFFLLSGILVAYLFFKVRPPSKVVKNPLTWIMFYVHRYLRLTPPIMMFIGFYTVMSPFLKGPWMAAKPRNSLDANAAQACQKYWWQNMLYINNFFGMRNECYPITWYLAVDTQLYVSAPLFLISFYISPIIGKFLSAELESIHFFFDIFYQKPWTRCPPYLIGIGVGYLLAKLKGRKPKISWVGDLIHISLRSVTYILLNYSSKFVRATYNNFSRIGWSLAVSWVIVANHLGWGGPIARFMDHPLWQPLGRLSYCAYIVHFFIIQYVFNLDDRPTHYVSIWQSYVYRAIPIVVLSYIMAFIWSCLFEVSTTKLEKMLLEGLIPETRTHVRPIVSTTGELRIQEGKREV</sequence>